<dbReference type="InterPro" id="IPR017871">
    <property type="entry name" value="ABC_transporter-like_CS"/>
</dbReference>
<evidence type="ECO:0000256" key="2">
    <source>
        <dbReference type="ARBA" id="ARBA00022597"/>
    </source>
</evidence>
<dbReference type="InterPro" id="IPR003593">
    <property type="entry name" value="AAA+_ATPase"/>
</dbReference>
<accession>A0A2S6NKS2</accession>
<dbReference type="PROSITE" id="PS50893">
    <property type="entry name" value="ABC_TRANSPORTER_2"/>
    <property type="match status" value="2"/>
</dbReference>
<evidence type="ECO:0000256" key="4">
    <source>
        <dbReference type="ARBA" id="ARBA00022741"/>
    </source>
</evidence>
<dbReference type="Gene3D" id="3.40.50.300">
    <property type="entry name" value="P-loop containing nucleotide triphosphate hydrolases"/>
    <property type="match status" value="2"/>
</dbReference>
<dbReference type="SUPFAM" id="SSF52540">
    <property type="entry name" value="P-loop containing nucleoside triphosphate hydrolases"/>
    <property type="match status" value="2"/>
</dbReference>
<sequence>MSDSVPSVVGPSAGSVLDLRAIGKRYGATVALQDVSLTLLPGEICGLLGENGAGKSTLVKALSGVVTPDTGEMYVGGAPYRPRNVLDARAFGVATAFQELSLVPTLSVAVNLFLPQPGINRLHMIARRRVEQEAKAILGAHGIRDIPPATLVGDLSLGMRQRVEIVRALWRQPRILLLDEPTAALADRDWLFAQVAAAVGWGASVLYISHKLDEVRRLCGRCVILRNGRKVRDAAVAAMSDDDIFSSMAGRSVVETFVAVPPAIRPGPPMLRATGLRGPGVDDVSFSLAPGEILGVAGLEGQGQARLFQSLIGLHPLQSGRIEMRGKPAALRSPRAARRHGVVLVPEERKTEGIFKDLTTVANISLPVIARAARLRLISRRAERRLVEPITEAVDLSPRTLKLPIAALSGGNQQKAVLARALASGARCLLLFDPTRGVDVGAKQSIYRMIQGFAAAGGAVLFYSTELDELVHLCDRCLVIYRNRIAGEVPREALSQEHILALASGAGPSGQGAAMELAG</sequence>
<keyword evidence="1" id="KW-0813">Transport</keyword>
<dbReference type="Proteomes" id="UP000239724">
    <property type="component" value="Unassembled WGS sequence"/>
</dbReference>
<comment type="caution">
    <text evidence="7">The sequence shown here is derived from an EMBL/GenBank/DDBJ whole genome shotgun (WGS) entry which is preliminary data.</text>
</comment>
<dbReference type="GO" id="GO:0005524">
    <property type="term" value="F:ATP binding"/>
    <property type="evidence" value="ECO:0007669"/>
    <property type="project" value="UniProtKB-KW"/>
</dbReference>
<dbReference type="InterPro" id="IPR003439">
    <property type="entry name" value="ABC_transporter-like_ATP-bd"/>
</dbReference>
<evidence type="ECO:0000256" key="3">
    <source>
        <dbReference type="ARBA" id="ARBA00022737"/>
    </source>
</evidence>
<dbReference type="GO" id="GO:0016887">
    <property type="term" value="F:ATP hydrolysis activity"/>
    <property type="evidence" value="ECO:0007669"/>
    <property type="project" value="InterPro"/>
</dbReference>
<dbReference type="EMBL" id="NHRY01000069">
    <property type="protein sequence ID" value="PPQ35683.1"/>
    <property type="molecule type" value="Genomic_DNA"/>
</dbReference>
<dbReference type="PANTHER" id="PTHR43790:SF9">
    <property type="entry name" value="GALACTOFURANOSE TRANSPORTER ATP-BINDING PROTEIN YTFR"/>
    <property type="match status" value="1"/>
</dbReference>
<keyword evidence="5" id="KW-0067">ATP-binding</keyword>
<keyword evidence="8" id="KW-1185">Reference proteome</keyword>
<organism evidence="7 8">
    <name type="scientific">Rhodopila globiformis</name>
    <name type="common">Rhodopseudomonas globiformis</name>
    <dbReference type="NCBI Taxonomy" id="1071"/>
    <lineage>
        <taxon>Bacteria</taxon>
        <taxon>Pseudomonadati</taxon>
        <taxon>Pseudomonadota</taxon>
        <taxon>Alphaproteobacteria</taxon>
        <taxon>Acetobacterales</taxon>
        <taxon>Acetobacteraceae</taxon>
        <taxon>Rhodopila</taxon>
    </lineage>
</organism>
<dbReference type="AlphaFoldDB" id="A0A2S6NKS2"/>
<dbReference type="RefSeq" id="WP_104518099.1">
    <property type="nucleotide sequence ID" value="NZ_NHRY01000069.1"/>
</dbReference>
<dbReference type="Pfam" id="PF00005">
    <property type="entry name" value="ABC_tran"/>
    <property type="match status" value="2"/>
</dbReference>
<dbReference type="PANTHER" id="PTHR43790">
    <property type="entry name" value="CARBOHYDRATE TRANSPORT ATP-BINDING PROTEIN MG119-RELATED"/>
    <property type="match status" value="1"/>
</dbReference>
<evidence type="ECO:0000256" key="1">
    <source>
        <dbReference type="ARBA" id="ARBA00022448"/>
    </source>
</evidence>
<evidence type="ECO:0000313" key="7">
    <source>
        <dbReference type="EMBL" id="PPQ35683.1"/>
    </source>
</evidence>
<dbReference type="OrthoDB" id="9805029at2"/>
<reference evidence="7 8" key="1">
    <citation type="journal article" date="2018" name="Arch. Microbiol.">
        <title>New insights into the metabolic potential of the phototrophic purple bacterium Rhodopila globiformis DSM 161(T) from its draft genome sequence and evidence for a vanadium-dependent nitrogenase.</title>
        <authorList>
            <person name="Imhoff J.F."/>
            <person name="Rahn T."/>
            <person name="Kunzel S."/>
            <person name="Neulinger S.C."/>
        </authorList>
    </citation>
    <scope>NUCLEOTIDE SEQUENCE [LARGE SCALE GENOMIC DNA]</scope>
    <source>
        <strain evidence="7 8">DSM 161</strain>
    </source>
</reference>
<protein>
    <recommendedName>
        <fullName evidence="6">ABC transporter domain-containing protein</fullName>
    </recommendedName>
</protein>
<dbReference type="CDD" id="cd03215">
    <property type="entry name" value="ABC_Carb_Monos_II"/>
    <property type="match status" value="1"/>
</dbReference>
<name>A0A2S6NKS2_RHOGL</name>
<evidence type="ECO:0000313" key="8">
    <source>
        <dbReference type="Proteomes" id="UP000239724"/>
    </source>
</evidence>
<dbReference type="SMART" id="SM00382">
    <property type="entry name" value="AAA"/>
    <property type="match status" value="1"/>
</dbReference>
<dbReference type="PROSITE" id="PS00211">
    <property type="entry name" value="ABC_TRANSPORTER_1"/>
    <property type="match status" value="2"/>
</dbReference>
<keyword evidence="4" id="KW-0547">Nucleotide-binding</keyword>
<dbReference type="CDD" id="cd03216">
    <property type="entry name" value="ABC_Carb_Monos_I"/>
    <property type="match status" value="1"/>
</dbReference>
<dbReference type="InterPro" id="IPR027417">
    <property type="entry name" value="P-loop_NTPase"/>
</dbReference>
<evidence type="ECO:0000256" key="5">
    <source>
        <dbReference type="ARBA" id="ARBA00022840"/>
    </source>
</evidence>
<feature type="domain" description="ABC transporter" evidence="6">
    <location>
        <begin position="17"/>
        <end position="252"/>
    </location>
</feature>
<keyword evidence="3" id="KW-0677">Repeat</keyword>
<dbReference type="InterPro" id="IPR050107">
    <property type="entry name" value="ABC_carbohydrate_import_ATPase"/>
</dbReference>
<feature type="domain" description="ABC transporter" evidence="6">
    <location>
        <begin position="264"/>
        <end position="507"/>
    </location>
</feature>
<evidence type="ECO:0000259" key="6">
    <source>
        <dbReference type="PROSITE" id="PS50893"/>
    </source>
</evidence>
<proteinExistence type="predicted"/>
<keyword evidence="2" id="KW-0762">Sugar transport</keyword>
<gene>
    <name evidence="7" type="ORF">CCS01_06800</name>
</gene>